<dbReference type="RefSeq" id="WP_161839117.1">
    <property type="nucleotide sequence ID" value="NZ_CP048000.1"/>
</dbReference>
<dbReference type="KEGG" id="anr:Ana3638_17120"/>
<gene>
    <name evidence="1" type="ORF">Ana3638_17120</name>
</gene>
<proteinExistence type="predicted"/>
<accession>A0A6P1TQ26</accession>
<organism evidence="1 2">
    <name type="scientific">Anaerocolumna sedimenticola</name>
    <dbReference type="NCBI Taxonomy" id="2696063"/>
    <lineage>
        <taxon>Bacteria</taxon>
        <taxon>Bacillati</taxon>
        <taxon>Bacillota</taxon>
        <taxon>Clostridia</taxon>
        <taxon>Lachnospirales</taxon>
        <taxon>Lachnospiraceae</taxon>
        <taxon>Anaerocolumna</taxon>
    </lineage>
</organism>
<dbReference type="AlphaFoldDB" id="A0A6P1TQ26"/>
<protein>
    <submittedName>
        <fullName evidence="1">Uncharacterized protein</fullName>
    </submittedName>
</protein>
<evidence type="ECO:0000313" key="2">
    <source>
        <dbReference type="Proteomes" id="UP000464314"/>
    </source>
</evidence>
<dbReference type="EMBL" id="CP048000">
    <property type="protein sequence ID" value="QHQ62292.1"/>
    <property type="molecule type" value="Genomic_DNA"/>
</dbReference>
<name>A0A6P1TQ26_9FIRM</name>
<dbReference type="Proteomes" id="UP000464314">
    <property type="component" value="Chromosome"/>
</dbReference>
<evidence type="ECO:0000313" key="1">
    <source>
        <dbReference type="EMBL" id="QHQ62292.1"/>
    </source>
</evidence>
<keyword evidence="2" id="KW-1185">Reference proteome</keyword>
<sequence>MKKFSINVEGNTMKIVLDGTFGDEDIKVFRQEYGAAVSKIKPIQYTLELDARNMGVITTDKQDKLKQFFILYKQTGFHTVTLRILDSAVLSMQVKRLAMEAGITDFKIL</sequence>
<reference evidence="1 2" key="1">
    <citation type="submission" date="2020-01" db="EMBL/GenBank/DDBJ databases">
        <title>Genome analysis of Anaerocolumna sp. CBA3638.</title>
        <authorList>
            <person name="Kim J."/>
            <person name="Roh S.W."/>
        </authorList>
    </citation>
    <scope>NUCLEOTIDE SEQUENCE [LARGE SCALE GENOMIC DNA]</scope>
    <source>
        <strain evidence="1 2">CBA3638</strain>
    </source>
</reference>